<protein>
    <submittedName>
        <fullName evidence="2">Uncharacterized protein</fullName>
    </submittedName>
</protein>
<gene>
    <name evidence="2" type="ORF">TrLO_g886</name>
</gene>
<dbReference type="EMBL" id="BRXW01000364">
    <property type="protein sequence ID" value="GMH48252.1"/>
    <property type="molecule type" value="Genomic_DNA"/>
</dbReference>
<evidence type="ECO:0000313" key="3">
    <source>
        <dbReference type="Proteomes" id="UP001165122"/>
    </source>
</evidence>
<keyword evidence="3" id="KW-1185">Reference proteome</keyword>
<name>A0A9W6Z4Y4_9STRA</name>
<sequence>MKLFILLTTLAVFAAADDSKFGNLRAAAELLSEVAPLVKTADNATNLAGNKVDNCIPGTTTTLKQCFALAKTFCGGIPITTMHENGQCNVKCNKRLESTLICSKTLTGPNGGTTTYTHDTTTYGPNPGTFLPGKLLLGAGGLLLGSDTRLVHDSGLPEGTCNGQKSCREKAKSWCEKNGGLGGFVGEKPKNVNWNGFENSGVCRVKCLNALEEFTHVCSRTGN</sequence>
<evidence type="ECO:0000256" key="1">
    <source>
        <dbReference type="SAM" id="SignalP"/>
    </source>
</evidence>
<dbReference type="AlphaFoldDB" id="A0A9W6Z4Y4"/>
<accession>A0A9W6Z4Y4</accession>
<feature type="signal peptide" evidence="1">
    <location>
        <begin position="1"/>
        <end position="16"/>
    </location>
</feature>
<reference evidence="3" key="1">
    <citation type="journal article" date="2023" name="Commun. Biol.">
        <title>Genome analysis of Parmales, the sister group of diatoms, reveals the evolutionary specialization of diatoms from phago-mixotrophs to photoautotrophs.</title>
        <authorList>
            <person name="Ban H."/>
            <person name="Sato S."/>
            <person name="Yoshikawa S."/>
            <person name="Yamada K."/>
            <person name="Nakamura Y."/>
            <person name="Ichinomiya M."/>
            <person name="Sato N."/>
            <person name="Blanc-Mathieu R."/>
            <person name="Endo H."/>
            <person name="Kuwata A."/>
            <person name="Ogata H."/>
        </authorList>
    </citation>
    <scope>NUCLEOTIDE SEQUENCE [LARGE SCALE GENOMIC DNA]</scope>
    <source>
        <strain evidence="3">NIES 3700</strain>
    </source>
</reference>
<evidence type="ECO:0000313" key="2">
    <source>
        <dbReference type="EMBL" id="GMH48252.1"/>
    </source>
</evidence>
<dbReference type="Proteomes" id="UP001165122">
    <property type="component" value="Unassembled WGS sequence"/>
</dbReference>
<organism evidence="2 3">
    <name type="scientific">Triparma laevis f. longispina</name>
    <dbReference type="NCBI Taxonomy" id="1714387"/>
    <lineage>
        <taxon>Eukaryota</taxon>
        <taxon>Sar</taxon>
        <taxon>Stramenopiles</taxon>
        <taxon>Ochrophyta</taxon>
        <taxon>Bolidophyceae</taxon>
        <taxon>Parmales</taxon>
        <taxon>Triparmaceae</taxon>
        <taxon>Triparma</taxon>
    </lineage>
</organism>
<proteinExistence type="predicted"/>
<keyword evidence="1" id="KW-0732">Signal</keyword>
<feature type="chain" id="PRO_5040942766" evidence="1">
    <location>
        <begin position="17"/>
        <end position="223"/>
    </location>
</feature>
<comment type="caution">
    <text evidence="2">The sequence shown here is derived from an EMBL/GenBank/DDBJ whole genome shotgun (WGS) entry which is preliminary data.</text>
</comment>